<name>A0A164UH73_DAUCS</name>
<dbReference type="OMA" id="FLWVKIS"/>
<reference evidence="4" key="1">
    <citation type="journal article" date="2016" name="Nat. Genet.">
        <title>A high-quality carrot genome assembly provides new insights into carotenoid accumulation and asterid genome evolution.</title>
        <authorList>
            <person name="Iorizzo M."/>
            <person name="Ellison S."/>
            <person name="Senalik D."/>
            <person name="Zeng P."/>
            <person name="Satapoomin P."/>
            <person name="Huang J."/>
            <person name="Bowman M."/>
            <person name="Iovene M."/>
            <person name="Sanseverino W."/>
            <person name="Cavagnaro P."/>
            <person name="Yildiz M."/>
            <person name="Macko-Podgorni A."/>
            <person name="Moranska E."/>
            <person name="Grzebelus E."/>
            <person name="Grzebelus D."/>
            <person name="Ashrafi H."/>
            <person name="Zheng Z."/>
            <person name="Cheng S."/>
            <person name="Spooner D."/>
            <person name="Van Deynze A."/>
            <person name="Simon P."/>
        </authorList>
    </citation>
    <scope>NUCLEOTIDE SEQUENCE [LARGE SCALE GENOMIC DNA]</scope>
    <source>
        <tissue evidence="4">Leaf</tissue>
    </source>
</reference>
<keyword evidence="2" id="KW-0812">Transmembrane</keyword>
<dbReference type="Gene3D" id="1.20.144.10">
    <property type="entry name" value="Phosphatidic acid phosphatase type 2/haloperoxidase"/>
    <property type="match status" value="1"/>
</dbReference>
<dbReference type="Proteomes" id="UP000077755">
    <property type="component" value="Chromosome 7"/>
</dbReference>
<dbReference type="InterPro" id="IPR000326">
    <property type="entry name" value="PAP2/HPO"/>
</dbReference>
<dbReference type="GO" id="GO:0008610">
    <property type="term" value="P:lipid biosynthetic process"/>
    <property type="evidence" value="ECO:0007669"/>
    <property type="project" value="TreeGrafter"/>
</dbReference>
<feature type="domain" description="Phosphatidic acid phosphatase type 2/haloperoxidase" evidence="3">
    <location>
        <begin position="137"/>
        <end position="231"/>
    </location>
</feature>
<keyword evidence="1" id="KW-0378">Hydrolase</keyword>
<evidence type="ECO:0000313" key="6">
    <source>
        <dbReference type="Proteomes" id="UP000077755"/>
    </source>
</evidence>
<feature type="transmembrane region" description="Helical" evidence="2">
    <location>
        <begin position="243"/>
        <end position="265"/>
    </location>
</feature>
<dbReference type="PANTHER" id="PTHR11247">
    <property type="entry name" value="PALMITOYL-PROTEIN THIOESTERASE/DOLICHYLDIPHOSPHATASE 1"/>
    <property type="match status" value="1"/>
</dbReference>
<keyword evidence="2" id="KW-0472">Membrane</keyword>
<evidence type="ECO:0000256" key="1">
    <source>
        <dbReference type="ARBA" id="ARBA00022801"/>
    </source>
</evidence>
<dbReference type="EMBL" id="LNRQ01000007">
    <property type="protein sequence ID" value="KZM88884.1"/>
    <property type="molecule type" value="Genomic_DNA"/>
</dbReference>
<evidence type="ECO:0000259" key="3">
    <source>
        <dbReference type="Pfam" id="PF01569"/>
    </source>
</evidence>
<dbReference type="Gramene" id="KZM88884">
    <property type="protein sequence ID" value="KZM88884"/>
    <property type="gene ID" value="DCAR_025959"/>
</dbReference>
<keyword evidence="2" id="KW-1133">Transmembrane helix</keyword>
<proteinExistence type="predicted"/>
<protein>
    <recommendedName>
        <fullName evidence="3">Phosphatidic acid phosphatase type 2/haloperoxidase domain-containing protein</fullName>
    </recommendedName>
</protein>
<feature type="transmembrane region" description="Helical" evidence="2">
    <location>
        <begin position="213"/>
        <end position="231"/>
    </location>
</feature>
<dbReference type="GO" id="GO:0006487">
    <property type="term" value="P:protein N-linked glycosylation"/>
    <property type="evidence" value="ECO:0007669"/>
    <property type="project" value="TreeGrafter"/>
</dbReference>
<accession>A0A164UH73</accession>
<dbReference type="AlphaFoldDB" id="A0A164UH73"/>
<evidence type="ECO:0000313" key="4">
    <source>
        <dbReference type="EMBL" id="KZM88884.1"/>
    </source>
</evidence>
<keyword evidence="6" id="KW-1185">Reference proteome</keyword>
<sequence>MFASVHSLTKINSVRTLFAELRFRKHSNLPAWKLAFISKNLMVLKKCGGDRNKIVMNHRKSTVNEGIEALGQHVFVDKSFAFRPKFAAGGMESTLNLLSKWIVIGCFYTVILLRHDPKALWLAMGANLNGGLSIILKKIIKQERPSATLKSDFGMPSTHAQSIFYNVFMAILSVMEFLGMNGSVATIAGTILAFGSYFSWLRISQQDHTVSQVMVGALVGSTFSIYWFWLWEAIVVKAYFSYLWIRLVLLFGGIGTSLLLTLRCFRDWNSEAK</sequence>
<dbReference type="Pfam" id="PF01569">
    <property type="entry name" value="PAP2"/>
    <property type="match status" value="1"/>
</dbReference>
<dbReference type="GO" id="GO:0005789">
    <property type="term" value="C:endoplasmic reticulum membrane"/>
    <property type="evidence" value="ECO:0007669"/>
    <property type="project" value="TreeGrafter"/>
</dbReference>
<organism evidence="4">
    <name type="scientific">Daucus carota subsp. sativus</name>
    <name type="common">Carrot</name>
    <dbReference type="NCBI Taxonomy" id="79200"/>
    <lineage>
        <taxon>Eukaryota</taxon>
        <taxon>Viridiplantae</taxon>
        <taxon>Streptophyta</taxon>
        <taxon>Embryophyta</taxon>
        <taxon>Tracheophyta</taxon>
        <taxon>Spermatophyta</taxon>
        <taxon>Magnoliopsida</taxon>
        <taxon>eudicotyledons</taxon>
        <taxon>Gunneridae</taxon>
        <taxon>Pentapetalae</taxon>
        <taxon>asterids</taxon>
        <taxon>campanulids</taxon>
        <taxon>Apiales</taxon>
        <taxon>Apiaceae</taxon>
        <taxon>Apioideae</taxon>
        <taxon>Scandiceae</taxon>
        <taxon>Daucinae</taxon>
        <taxon>Daucus</taxon>
        <taxon>Daucus sect. Daucus</taxon>
    </lineage>
</organism>
<dbReference type="InterPro" id="IPR036938">
    <property type="entry name" value="PAP2/HPO_sf"/>
</dbReference>
<evidence type="ECO:0000256" key="2">
    <source>
        <dbReference type="SAM" id="Phobius"/>
    </source>
</evidence>
<dbReference type="PANTHER" id="PTHR11247:SF40">
    <property type="entry name" value="LIPID PHOSPHATE PHOSPHATASE EPSILON 1, CHLOROPLASTIC"/>
    <property type="match status" value="1"/>
</dbReference>
<dbReference type="STRING" id="79200.A0A164UH73"/>
<reference evidence="5" key="2">
    <citation type="submission" date="2022-03" db="EMBL/GenBank/DDBJ databases">
        <title>Draft title - Genomic analysis of global carrot germplasm unveils the trajectory of domestication and the origin of high carotenoid orange carrot.</title>
        <authorList>
            <person name="Iorizzo M."/>
            <person name="Ellison S."/>
            <person name="Senalik D."/>
            <person name="Macko-Podgorni A."/>
            <person name="Grzebelus D."/>
            <person name="Bostan H."/>
            <person name="Rolling W."/>
            <person name="Curaba J."/>
            <person name="Simon P."/>
        </authorList>
    </citation>
    <scope>NUCLEOTIDE SEQUENCE</scope>
    <source>
        <tissue evidence="5">Leaf</tissue>
    </source>
</reference>
<feature type="transmembrane region" description="Helical" evidence="2">
    <location>
        <begin position="184"/>
        <end position="201"/>
    </location>
</feature>
<gene>
    <name evidence="4" type="ORF">DCAR_025959</name>
    <name evidence="5" type="ORF">DCAR_0729818</name>
</gene>
<evidence type="ECO:0000313" key="5">
    <source>
        <dbReference type="EMBL" id="WOH10351.1"/>
    </source>
</evidence>
<dbReference type="EMBL" id="CP093349">
    <property type="protein sequence ID" value="WOH10351.1"/>
    <property type="molecule type" value="Genomic_DNA"/>
</dbReference>
<dbReference type="GO" id="GO:0047874">
    <property type="term" value="F:dolichyldiphosphatase activity"/>
    <property type="evidence" value="ECO:0007669"/>
    <property type="project" value="TreeGrafter"/>
</dbReference>
<dbReference type="SUPFAM" id="SSF48317">
    <property type="entry name" value="Acid phosphatase/Vanadium-dependent haloperoxidase"/>
    <property type="match status" value="1"/>
</dbReference>